<comment type="caution">
    <text evidence="17">The sequence shown here is derived from an EMBL/GenBank/DDBJ whole genome shotgun (WGS) entry which is preliminary data.</text>
</comment>
<reference evidence="17 18" key="1">
    <citation type="submission" date="2021-03" db="EMBL/GenBank/DDBJ databases">
        <title>Genomic Encyclopedia of Type Strains, Phase IV (KMG-IV): sequencing the most valuable type-strain genomes for metagenomic binning, comparative biology and taxonomic classification.</title>
        <authorList>
            <person name="Goeker M."/>
        </authorList>
    </citation>
    <scope>NUCLEOTIDE SEQUENCE [LARGE SCALE GENOMIC DNA]</scope>
    <source>
        <strain evidence="17 18">DSM 26048</strain>
    </source>
</reference>
<evidence type="ECO:0000256" key="2">
    <source>
        <dbReference type="ARBA" id="ARBA00004651"/>
    </source>
</evidence>
<dbReference type="GO" id="GO:0004673">
    <property type="term" value="F:protein histidine kinase activity"/>
    <property type="evidence" value="ECO:0007669"/>
    <property type="project" value="UniProtKB-EC"/>
</dbReference>
<dbReference type="InterPro" id="IPR003594">
    <property type="entry name" value="HATPase_dom"/>
</dbReference>
<keyword evidence="12" id="KW-0902">Two-component regulatory system</keyword>
<dbReference type="InterPro" id="IPR003660">
    <property type="entry name" value="HAMP_dom"/>
</dbReference>
<dbReference type="InterPro" id="IPR004358">
    <property type="entry name" value="Sig_transdc_His_kin-like_C"/>
</dbReference>
<evidence type="ECO:0000256" key="12">
    <source>
        <dbReference type="ARBA" id="ARBA00023012"/>
    </source>
</evidence>
<evidence type="ECO:0000256" key="4">
    <source>
        <dbReference type="ARBA" id="ARBA00022475"/>
    </source>
</evidence>
<keyword evidence="11 14" id="KW-1133">Transmembrane helix</keyword>
<feature type="domain" description="HAMP" evidence="16">
    <location>
        <begin position="313"/>
        <end position="365"/>
    </location>
</feature>
<evidence type="ECO:0000256" key="6">
    <source>
        <dbReference type="ARBA" id="ARBA00022679"/>
    </source>
</evidence>
<keyword evidence="7 14" id="KW-0812">Transmembrane</keyword>
<evidence type="ECO:0000313" key="17">
    <source>
        <dbReference type="EMBL" id="MBP1990316.1"/>
    </source>
</evidence>
<evidence type="ECO:0000259" key="16">
    <source>
        <dbReference type="PROSITE" id="PS50885"/>
    </source>
</evidence>
<dbReference type="PROSITE" id="PS50885">
    <property type="entry name" value="HAMP"/>
    <property type="match status" value="1"/>
</dbReference>
<dbReference type="Gene3D" id="6.10.340.10">
    <property type="match status" value="1"/>
</dbReference>
<keyword evidence="10" id="KW-0067">ATP-binding</keyword>
<dbReference type="PROSITE" id="PS50109">
    <property type="entry name" value="HIS_KIN"/>
    <property type="match status" value="1"/>
</dbReference>
<evidence type="ECO:0000256" key="13">
    <source>
        <dbReference type="ARBA" id="ARBA00023136"/>
    </source>
</evidence>
<dbReference type="SMART" id="SM00387">
    <property type="entry name" value="HATPase_c"/>
    <property type="match status" value="1"/>
</dbReference>
<feature type="transmembrane region" description="Helical" evidence="14">
    <location>
        <begin position="293"/>
        <end position="312"/>
    </location>
</feature>
<dbReference type="InterPro" id="IPR005467">
    <property type="entry name" value="His_kinase_dom"/>
</dbReference>
<dbReference type="RefSeq" id="WP_209971093.1">
    <property type="nucleotide sequence ID" value="NZ_JAGGLB010000004.1"/>
</dbReference>
<keyword evidence="6 17" id="KW-0808">Transferase</keyword>
<dbReference type="EMBL" id="JAGGLB010000004">
    <property type="protein sequence ID" value="MBP1990316.1"/>
    <property type="molecule type" value="Genomic_DNA"/>
</dbReference>
<dbReference type="SUPFAM" id="SSF55874">
    <property type="entry name" value="ATPase domain of HSP90 chaperone/DNA topoisomerase II/histidine kinase"/>
    <property type="match status" value="1"/>
</dbReference>
<dbReference type="EC" id="2.7.13.3" evidence="3"/>
<keyword evidence="4" id="KW-1003">Cell membrane</keyword>
<dbReference type="Proteomes" id="UP001519287">
    <property type="component" value="Unassembled WGS sequence"/>
</dbReference>
<evidence type="ECO:0000313" key="18">
    <source>
        <dbReference type="Proteomes" id="UP001519287"/>
    </source>
</evidence>
<evidence type="ECO:0000256" key="7">
    <source>
        <dbReference type="ARBA" id="ARBA00022692"/>
    </source>
</evidence>
<gene>
    <name evidence="17" type="ORF">J2Z66_001914</name>
</gene>
<evidence type="ECO:0000256" key="3">
    <source>
        <dbReference type="ARBA" id="ARBA00012438"/>
    </source>
</evidence>
<name>A0ABS4ITG4_9BACL</name>
<keyword evidence="9 17" id="KW-0418">Kinase</keyword>
<dbReference type="InterPro" id="IPR050640">
    <property type="entry name" value="Bact_2-comp_sensor_kinase"/>
</dbReference>
<evidence type="ECO:0000256" key="11">
    <source>
        <dbReference type="ARBA" id="ARBA00022989"/>
    </source>
</evidence>
<dbReference type="InterPro" id="IPR036890">
    <property type="entry name" value="HATPase_C_sf"/>
</dbReference>
<dbReference type="Pfam" id="PF02518">
    <property type="entry name" value="HATPase_c"/>
    <property type="match status" value="1"/>
</dbReference>
<keyword evidence="5" id="KW-0597">Phosphoprotein</keyword>
<evidence type="ECO:0000256" key="1">
    <source>
        <dbReference type="ARBA" id="ARBA00000085"/>
    </source>
</evidence>
<dbReference type="InterPro" id="IPR010559">
    <property type="entry name" value="Sig_transdc_His_kin_internal"/>
</dbReference>
<dbReference type="PANTHER" id="PTHR34220:SF11">
    <property type="entry name" value="SENSOR PROTEIN KINASE HPTS"/>
    <property type="match status" value="1"/>
</dbReference>
<accession>A0ABS4ITG4</accession>
<keyword evidence="18" id="KW-1185">Reference proteome</keyword>
<comment type="subcellular location">
    <subcellularLocation>
        <location evidence="2">Cell membrane</location>
        <topology evidence="2">Multi-pass membrane protein</topology>
    </subcellularLocation>
</comment>
<comment type="catalytic activity">
    <reaction evidence="1">
        <text>ATP + protein L-histidine = ADP + protein N-phospho-L-histidine.</text>
        <dbReference type="EC" id="2.7.13.3"/>
    </reaction>
</comment>
<feature type="transmembrane region" description="Helical" evidence="14">
    <location>
        <begin position="20"/>
        <end position="43"/>
    </location>
</feature>
<dbReference type="Gene3D" id="3.30.565.10">
    <property type="entry name" value="Histidine kinase-like ATPase, C-terminal domain"/>
    <property type="match status" value="1"/>
</dbReference>
<protein>
    <recommendedName>
        <fullName evidence="3">histidine kinase</fullName>
        <ecNumber evidence="3">2.7.13.3</ecNumber>
    </recommendedName>
</protein>
<evidence type="ECO:0000256" key="5">
    <source>
        <dbReference type="ARBA" id="ARBA00022553"/>
    </source>
</evidence>
<feature type="domain" description="Histidine kinase" evidence="15">
    <location>
        <begin position="474"/>
        <end position="577"/>
    </location>
</feature>
<keyword evidence="13 14" id="KW-0472">Membrane</keyword>
<dbReference type="PANTHER" id="PTHR34220">
    <property type="entry name" value="SENSOR HISTIDINE KINASE YPDA"/>
    <property type="match status" value="1"/>
</dbReference>
<organism evidence="17 18">
    <name type="scientific">Paenibacillus eucommiae</name>
    <dbReference type="NCBI Taxonomy" id="1355755"/>
    <lineage>
        <taxon>Bacteria</taxon>
        <taxon>Bacillati</taxon>
        <taxon>Bacillota</taxon>
        <taxon>Bacilli</taxon>
        <taxon>Bacillales</taxon>
        <taxon>Paenibacillaceae</taxon>
        <taxon>Paenibacillus</taxon>
    </lineage>
</organism>
<evidence type="ECO:0000259" key="15">
    <source>
        <dbReference type="PROSITE" id="PS50109"/>
    </source>
</evidence>
<evidence type="ECO:0000256" key="10">
    <source>
        <dbReference type="ARBA" id="ARBA00022840"/>
    </source>
</evidence>
<dbReference type="Pfam" id="PF06580">
    <property type="entry name" value="His_kinase"/>
    <property type="match status" value="1"/>
</dbReference>
<evidence type="ECO:0000256" key="14">
    <source>
        <dbReference type="SAM" id="Phobius"/>
    </source>
</evidence>
<sequence>MRVLLSWLDNFRLSLYSLKNRMIVVFMLSTLIPLLLIGGISYYSITSILDNKIQGSIRSNLRQVKVSLDNTLSNLNHVSQQLAFDGGVGRSLGKYLESNEILQKSQLEQDIQNNLHLISFTNPSLGVMSYYFADTKEFVLQQQMVDGPINVEELPKLLHTDAITYYGPHPNLNRFIDRTVLSVTRKLEIPGYDNLYVYIETSFRLTEDILNTELSGLQMTHLLVDSNDQITYSELPEQFPIGSHYQAAETGKGFSRSIGNYLFEEEHNQGWKIVAVISESDYYKERNTWIRQFGLLTLLSLAFALGFAWMMWRVVRRPLNHFNREIKQMQNSNFHSPLKLTRITEFDFLLYQFQHMRKRIWELLQEVKQKEKRKTELEIEKLLFQINPHFIHNTLDTIRWLAHSKGLTEIDYLISTLNRVLYYNMGKGGESTVRLEIEALRDYVSLQRIRYDFEFNVHIHADEKLMDLPIPRFILQPLVENSLYHGLKDKTIIEVKLFAEAHYIRIEVKDNGEGMEEEELRRLLESGSAEQRKVGMGIGLYYVSRMLKAQFAGDATLDISSIRGQGTVMQLHIPVTYTNTEVDLTDVEGIGR</sequence>
<keyword evidence="8" id="KW-0547">Nucleotide-binding</keyword>
<evidence type="ECO:0000256" key="8">
    <source>
        <dbReference type="ARBA" id="ARBA00022741"/>
    </source>
</evidence>
<proteinExistence type="predicted"/>
<evidence type="ECO:0000256" key="9">
    <source>
        <dbReference type="ARBA" id="ARBA00022777"/>
    </source>
</evidence>
<dbReference type="PRINTS" id="PR00344">
    <property type="entry name" value="BCTRLSENSOR"/>
</dbReference>